<protein>
    <recommendedName>
        <fullName evidence="2">asparagine synthase (glutamine-hydrolyzing)</fullName>
        <ecNumber evidence="2">6.3.5.4</ecNumber>
    </recommendedName>
</protein>
<dbReference type="Pfam" id="PF00733">
    <property type="entry name" value="Asn_synthase"/>
    <property type="match status" value="1"/>
</dbReference>
<dbReference type="RefSeq" id="WP_141996165.1">
    <property type="nucleotide sequence ID" value="NZ_VFML01000001.1"/>
</dbReference>
<feature type="domain" description="Asparagine synthetase" evidence="5">
    <location>
        <begin position="212"/>
        <end position="593"/>
    </location>
</feature>
<dbReference type="InterPro" id="IPR051786">
    <property type="entry name" value="ASN_synthetase/amidase"/>
</dbReference>
<comment type="caution">
    <text evidence="6">The sequence shown here is derived from an EMBL/GenBank/DDBJ whole genome shotgun (WGS) entry which is preliminary data.</text>
</comment>
<evidence type="ECO:0000313" key="7">
    <source>
        <dbReference type="Proteomes" id="UP000320876"/>
    </source>
</evidence>
<dbReference type="GO" id="GO:0006529">
    <property type="term" value="P:asparagine biosynthetic process"/>
    <property type="evidence" value="ECO:0007669"/>
    <property type="project" value="UniProtKB-KW"/>
</dbReference>
<dbReference type="SUPFAM" id="SSF52402">
    <property type="entry name" value="Adenine nucleotide alpha hydrolases-like"/>
    <property type="match status" value="1"/>
</dbReference>
<comment type="catalytic activity">
    <reaction evidence="4">
        <text>L-aspartate + L-glutamine + ATP + H2O = L-asparagine + L-glutamate + AMP + diphosphate + H(+)</text>
        <dbReference type="Rhea" id="RHEA:12228"/>
        <dbReference type="ChEBI" id="CHEBI:15377"/>
        <dbReference type="ChEBI" id="CHEBI:15378"/>
        <dbReference type="ChEBI" id="CHEBI:29985"/>
        <dbReference type="ChEBI" id="CHEBI:29991"/>
        <dbReference type="ChEBI" id="CHEBI:30616"/>
        <dbReference type="ChEBI" id="CHEBI:33019"/>
        <dbReference type="ChEBI" id="CHEBI:58048"/>
        <dbReference type="ChEBI" id="CHEBI:58359"/>
        <dbReference type="ChEBI" id="CHEBI:456215"/>
        <dbReference type="EC" id="6.3.5.4"/>
    </reaction>
</comment>
<dbReference type="EC" id="6.3.5.4" evidence="2"/>
<sequence>MLGSNHFFVVLPDTEVGPEVARLPALAADLRTIRYPSGRPWMVGRWRDEEMLAVHTGDRGLAIVGTFGADRAALLAQARALHDLDALTTLHRRWAGSYHLIGSVHGYTRVQGTAYGVRRVYHTEIGGTVIAADRAAVLARLTGADVNRSALATRLMLPTPYPLNLLPSWHGVTPVPPGHYLLMGDRAGAPLHRRWHRPPEPGLPGSHGAGRVRAELATAVALRAEPGGVVGTDFSGGHDSTSVAFLASRHLPPKDLVAVTAVDDARTSADARWARRAAAHLPGVRHEVLDGARLPKFYEDVFDGEDRFDAPSATVTVRNRITATARCAREFGARTLLTGFGGDLLFLGLPAHYHSLLLRRPLLSWQRLRGYRALFSWKWKDTLRALVDRRDFATALASVDPRNTEAMTYRTVRLDWLYPPRLPAWITEEAIGLIERELTAADGTAPLGPTRGRHIELAALDIAAEDFAVLDDLTRRAGIPAAAPYLDDHVVDAALSVRVEDRTSPFAYKGLLTEAMRGILPEEMTERETKSGSANAPSLRRQRARLATIWDDSALGALELIDPERVRALCATPDAKDMADNGLDTTLACEAWARTALPERVLPG</sequence>
<dbReference type="EMBL" id="VFML01000001">
    <property type="protein sequence ID" value="TQJ01341.1"/>
    <property type="molecule type" value="Genomic_DNA"/>
</dbReference>
<dbReference type="PANTHER" id="PTHR43284">
    <property type="entry name" value="ASPARAGINE SYNTHETASE (GLUTAMINE-HYDROLYZING)"/>
    <property type="match status" value="1"/>
</dbReference>
<dbReference type="InterPro" id="IPR014729">
    <property type="entry name" value="Rossmann-like_a/b/a_fold"/>
</dbReference>
<evidence type="ECO:0000259" key="5">
    <source>
        <dbReference type="Pfam" id="PF00733"/>
    </source>
</evidence>
<gene>
    <name evidence="6" type="ORF">FB471_1019</name>
</gene>
<evidence type="ECO:0000256" key="1">
    <source>
        <dbReference type="ARBA" id="ARBA00005187"/>
    </source>
</evidence>
<dbReference type="InterPro" id="IPR001962">
    <property type="entry name" value="Asn_synthase"/>
</dbReference>
<evidence type="ECO:0000256" key="2">
    <source>
        <dbReference type="ARBA" id="ARBA00012737"/>
    </source>
</evidence>
<evidence type="ECO:0000313" key="6">
    <source>
        <dbReference type="EMBL" id="TQJ01341.1"/>
    </source>
</evidence>
<dbReference type="GO" id="GO:0004066">
    <property type="term" value="F:asparagine synthase (glutamine-hydrolyzing) activity"/>
    <property type="evidence" value="ECO:0007669"/>
    <property type="project" value="UniProtKB-EC"/>
</dbReference>
<dbReference type="PANTHER" id="PTHR43284:SF1">
    <property type="entry name" value="ASPARAGINE SYNTHETASE"/>
    <property type="match status" value="1"/>
</dbReference>
<reference evidence="6 7" key="1">
    <citation type="submission" date="2019-06" db="EMBL/GenBank/DDBJ databases">
        <title>Sequencing the genomes of 1000 actinobacteria strains.</title>
        <authorList>
            <person name="Klenk H.-P."/>
        </authorList>
    </citation>
    <scope>NUCLEOTIDE SEQUENCE [LARGE SCALE GENOMIC DNA]</scope>
    <source>
        <strain evidence="6 7">DSM 45679</strain>
    </source>
</reference>
<keyword evidence="3" id="KW-0028">Amino-acid biosynthesis</keyword>
<accession>A0A542DE41</accession>
<dbReference type="AlphaFoldDB" id="A0A542DE41"/>
<proteinExistence type="predicted"/>
<name>A0A542DE41_AMYCI</name>
<evidence type="ECO:0000256" key="3">
    <source>
        <dbReference type="ARBA" id="ARBA00022888"/>
    </source>
</evidence>
<comment type="pathway">
    <text evidence="1">Amino-acid biosynthesis; L-asparagine biosynthesis; L-asparagine from L-aspartate (L-Gln route): step 1/1.</text>
</comment>
<evidence type="ECO:0000256" key="4">
    <source>
        <dbReference type="ARBA" id="ARBA00048741"/>
    </source>
</evidence>
<organism evidence="6 7">
    <name type="scientific">Amycolatopsis cihanbeyliensis</name>
    <dbReference type="NCBI Taxonomy" id="1128664"/>
    <lineage>
        <taxon>Bacteria</taxon>
        <taxon>Bacillati</taxon>
        <taxon>Actinomycetota</taxon>
        <taxon>Actinomycetes</taxon>
        <taxon>Pseudonocardiales</taxon>
        <taxon>Pseudonocardiaceae</taxon>
        <taxon>Amycolatopsis</taxon>
    </lineage>
</organism>
<keyword evidence="7" id="KW-1185">Reference proteome</keyword>
<dbReference type="Proteomes" id="UP000320876">
    <property type="component" value="Unassembled WGS sequence"/>
</dbReference>
<keyword evidence="3" id="KW-0061">Asparagine biosynthesis</keyword>
<dbReference type="Gene3D" id="3.40.50.620">
    <property type="entry name" value="HUPs"/>
    <property type="match status" value="2"/>
</dbReference>
<dbReference type="OrthoDB" id="7053173at2"/>